<name>A0A895YBZ6_9ACTN</name>
<proteinExistence type="predicted"/>
<dbReference type="AlphaFoldDB" id="A0A895YBZ6"/>
<feature type="domain" description="YrhK" evidence="2">
    <location>
        <begin position="30"/>
        <end position="85"/>
    </location>
</feature>
<dbReference type="EMBL" id="CP070499">
    <property type="protein sequence ID" value="QSB14971.1"/>
    <property type="molecule type" value="Genomic_DNA"/>
</dbReference>
<feature type="transmembrane region" description="Helical" evidence="1">
    <location>
        <begin position="34"/>
        <end position="56"/>
    </location>
</feature>
<dbReference type="Pfam" id="PF14145">
    <property type="entry name" value="YrhK"/>
    <property type="match status" value="1"/>
</dbReference>
<reference evidence="3" key="1">
    <citation type="submission" date="2021-02" db="EMBL/GenBank/DDBJ databases">
        <title>Natrosporangium hydrolyticum gen. nov., sp. nov, a haloalkaliphilic actinobacterium from a soda solonchak soil.</title>
        <authorList>
            <person name="Sorokin D.Y."/>
            <person name="Khijniak T.V."/>
            <person name="Zakharycheva A.P."/>
            <person name="Boueva O.V."/>
            <person name="Ariskina E.V."/>
            <person name="Hahnke R.L."/>
            <person name="Bunk B."/>
            <person name="Sproer C."/>
            <person name="Schumann P."/>
            <person name="Evtushenko L.I."/>
            <person name="Kublanov I.V."/>
        </authorList>
    </citation>
    <scope>NUCLEOTIDE SEQUENCE</scope>
    <source>
        <strain evidence="3">DSM 106523</strain>
    </source>
</reference>
<accession>A0A895YBZ6</accession>
<gene>
    <name evidence="3" type="ORF">JQS43_00830</name>
</gene>
<keyword evidence="1" id="KW-1133">Transmembrane helix</keyword>
<evidence type="ECO:0000259" key="2">
    <source>
        <dbReference type="Pfam" id="PF14145"/>
    </source>
</evidence>
<keyword evidence="1" id="KW-0472">Membrane</keyword>
<dbReference type="Proteomes" id="UP000662857">
    <property type="component" value="Chromosome"/>
</dbReference>
<evidence type="ECO:0000313" key="3">
    <source>
        <dbReference type="EMBL" id="QSB14971.1"/>
    </source>
</evidence>
<evidence type="ECO:0000313" key="4">
    <source>
        <dbReference type="Proteomes" id="UP000662857"/>
    </source>
</evidence>
<keyword evidence="1" id="KW-0812">Transmembrane</keyword>
<dbReference type="RefSeq" id="WP_239677136.1">
    <property type="nucleotide sequence ID" value="NZ_CP070499.1"/>
</dbReference>
<protein>
    <submittedName>
        <fullName evidence="3">YrhK family protein</fullName>
    </submittedName>
</protein>
<dbReference type="InterPro" id="IPR025424">
    <property type="entry name" value="YrhK_domain"/>
</dbReference>
<feature type="transmembrane region" description="Helical" evidence="1">
    <location>
        <begin position="62"/>
        <end position="80"/>
    </location>
</feature>
<dbReference type="KEGG" id="nhy:JQS43_00830"/>
<organism evidence="3 4">
    <name type="scientific">Natronosporangium hydrolyticum</name>
    <dbReference type="NCBI Taxonomy" id="2811111"/>
    <lineage>
        <taxon>Bacteria</taxon>
        <taxon>Bacillati</taxon>
        <taxon>Actinomycetota</taxon>
        <taxon>Actinomycetes</taxon>
        <taxon>Micromonosporales</taxon>
        <taxon>Micromonosporaceae</taxon>
        <taxon>Natronosporangium</taxon>
    </lineage>
</organism>
<sequence>MAERDPKGTGGSGNSPVTFRVGHHELVIRRRYEVLSIVNDMMIGVWFAVGSVFFFYTATETAGIWLFLIGSIQLLIRPIIRLTRNLHLQRITNSPTSVLMGSSHDF</sequence>
<evidence type="ECO:0000256" key="1">
    <source>
        <dbReference type="SAM" id="Phobius"/>
    </source>
</evidence>
<keyword evidence="4" id="KW-1185">Reference proteome</keyword>